<sequence>MVQSSNAGARMMRHAGNVVNMLDSARQVATARLSAEQAGLRGGHATVLEYGRMVPEKMLAFTAAQAALWQGGAQLMQRAMEYGFQEAAAQQSLLRQGATGGPAGWATAQAEWMGGAGLRATRFWTQLGADALNMAEQSLKPVQRAVSGNLKRLG</sequence>
<evidence type="ECO:0008006" key="3">
    <source>
        <dbReference type="Google" id="ProtNLM"/>
    </source>
</evidence>
<proteinExistence type="predicted"/>
<organism evidence="1 2">
    <name type="scientific">Teichococcus vastitatis</name>
    <dbReference type="NCBI Taxonomy" id="2307076"/>
    <lineage>
        <taxon>Bacteria</taxon>
        <taxon>Pseudomonadati</taxon>
        <taxon>Pseudomonadota</taxon>
        <taxon>Alphaproteobacteria</taxon>
        <taxon>Acetobacterales</taxon>
        <taxon>Roseomonadaceae</taxon>
        <taxon>Roseomonas</taxon>
    </lineage>
</organism>
<gene>
    <name evidence="1" type="ORF">MON41_01865</name>
</gene>
<comment type="caution">
    <text evidence="1">The sequence shown here is derived from an EMBL/GenBank/DDBJ whole genome shotgun (WGS) entry which is preliminary data.</text>
</comment>
<protein>
    <recommendedName>
        <fullName evidence="3">Phasin protein</fullName>
    </recommendedName>
</protein>
<name>A0ABS9VZR4_9PROT</name>
<dbReference type="EMBL" id="JALBUU010000004">
    <property type="protein sequence ID" value="MCI0752510.1"/>
    <property type="molecule type" value="Genomic_DNA"/>
</dbReference>
<evidence type="ECO:0000313" key="1">
    <source>
        <dbReference type="EMBL" id="MCI0752510.1"/>
    </source>
</evidence>
<evidence type="ECO:0000313" key="2">
    <source>
        <dbReference type="Proteomes" id="UP001201985"/>
    </source>
</evidence>
<dbReference type="RefSeq" id="WP_120006539.1">
    <property type="nucleotide sequence ID" value="NZ_JALBUU010000004.1"/>
</dbReference>
<accession>A0ABS9VZR4</accession>
<keyword evidence="2" id="KW-1185">Reference proteome</keyword>
<dbReference type="Proteomes" id="UP001201985">
    <property type="component" value="Unassembled WGS sequence"/>
</dbReference>
<reference evidence="1 2" key="1">
    <citation type="submission" date="2022-03" db="EMBL/GenBank/DDBJ databases">
        <title>Complete genome analysis of Roseomonas KG 17.1 : a prolific producer of plant growth promoters.</title>
        <authorList>
            <person name="Saadouli I."/>
            <person name="Najjari A."/>
            <person name="Mosbah A."/>
            <person name="Ouzari H.I."/>
        </authorList>
    </citation>
    <scope>NUCLEOTIDE SEQUENCE [LARGE SCALE GENOMIC DNA]</scope>
    <source>
        <strain evidence="1 2">KG17-1</strain>
    </source>
</reference>